<evidence type="ECO:0000313" key="1">
    <source>
        <dbReference type="EMBL" id="ARU58979.1"/>
    </source>
</evidence>
<reference evidence="1 2" key="1">
    <citation type="submission" date="2017-05" db="EMBL/GenBank/DDBJ databases">
        <title>Genomic insights into alkan degradation activity of Oleiphilus messinensis.</title>
        <authorList>
            <person name="Kozyavkin S.A."/>
            <person name="Slesarev A.I."/>
            <person name="Golyshin P.N."/>
            <person name="Korzhenkov A."/>
            <person name="Golyshina O.N."/>
            <person name="Toshchakov S.V."/>
        </authorList>
    </citation>
    <scope>NUCLEOTIDE SEQUENCE [LARGE SCALE GENOMIC DNA]</scope>
    <source>
        <strain evidence="1 2">ME102</strain>
    </source>
</reference>
<keyword evidence="2" id="KW-1185">Reference proteome</keyword>
<sequence length="84" mass="9600">MILPPEFIDTIDPETRDSFLEHLILSATGLEQYDGDLSADREKLLKALRRGDYFVEHADGDEEQTFGLISRDRAMELGFELNPD</sequence>
<dbReference type="AlphaFoldDB" id="A0A1Y0IFT7"/>
<organism evidence="1 2">
    <name type="scientific">Oleiphilus messinensis</name>
    <dbReference type="NCBI Taxonomy" id="141451"/>
    <lineage>
        <taxon>Bacteria</taxon>
        <taxon>Pseudomonadati</taxon>
        <taxon>Pseudomonadota</taxon>
        <taxon>Gammaproteobacteria</taxon>
        <taxon>Oceanospirillales</taxon>
        <taxon>Oleiphilaceae</taxon>
        <taxon>Oleiphilus</taxon>
    </lineage>
</organism>
<evidence type="ECO:0000313" key="2">
    <source>
        <dbReference type="Proteomes" id="UP000196027"/>
    </source>
</evidence>
<dbReference type="RefSeq" id="WP_087463695.1">
    <property type="nucleotide sequence ID" value="NZ_CP021425.1"/>
</dbReference>
<protein>
    <submittedName>
        <fullName evidence="1">Uncharacterized protein</fullName>
    </submittedName>
</protein>
<dbReference type="Proteomes" id="UP000196027">
    <property type="component" value="Chromosome"/>
</dbReference>
<dbReference type="KEGG" id="ome:OLMES_4992"/>
<name>A0A1Y0IFT7_9GAMM</name>
<proteinExistence type="predicted"/>
<dbReference type="EMBL" id="CP021425">
    <property type="protein sequence ID" value="ARU58979.1"/>
    <property type="molecule type" value="Genomic_DNA"/>
</dbReference>
<accession>A0A1Y0IFT7</accession>
<gene>
    <name evidence="1" type="ORF">OLMES_4992</name>
</gene>